<evidence type="ECO:0000259" key="4">
    <source>
        <dbReference type="PROSITE" id="PS51462"/>
    </source>
</evidence>
<dbReference type="PANTHER" id="PTHR43046">
    <property type="entry name" value="GDP-MANNOSE MANNOSYL HYDROLASE"/>
    <property type="match status" value="1"/>
</dbReference>
<dbReference type="InterPro" id="IPR020084">
    <property type="entry name" value="NUDIX_hydrolase_CS"/>
</dbReference>
<keyword evidence="2" id="KW-0378">Hydrolase</keyword>
<dbReference type="GO" id="GO:0016787">
    <property type="term" value="F:hydrolase activity"/>
    <property type="evidence" value="ECO:0007669"/>
    <property type="project" value="UniProtKB-KW"/>
</dbReference>
<dbReference type="SUPFAM" id="SSF55811">
    <property type="entry name" value="Nudix"/>
    <property type="match status" value="1"/>
</dbReference>
<evidence type="ECO:0000313" key="5">
    <source>
        <dbReference type="EMBL" id="MYM20111.1"/>
    </source>
</evidence>
<dbReference type="Gene3D" id="3.90.79.10">
    <property type="entry name" value="Nucleoside Triphosphate Pyrophosphohydrolase"/>
    <property type="match status" value="1"/>
</dbReference>
<evidence type="ECO:0000256" key="2">
    <source>
        <dbReference type="ARBA" id="ARBA00022801"/>
    </source>
</evidence>
<dbReference type="CDD" id="cd04685">
    <property type="entry name" value="NUDIX_Hydrolase"/>
    <property type="match status" value="1"/>
</dbReference>
<evidence type="ECO:0000256" key="1">
    <source>
        <dbReference type="ARBA" id="ARBA00001946"/>
    </source>
</evidence>
<proteinExistence type="predicted"/>
<dbReference type="PROSITE" id="PS51462">
    <property type="entry name" value="NUDIX"/>
    <property type="match status" value="1"/>
</dbReference>
<protein>
    <submittedName>
        <fullName evidence="5">NUDIX domain-containing protein</fullName>
    </submittedName>
</protein>
<dbReference type="PROSITE" id="PS00893">
    <property type="entry name" value="NUDIX_BOX"/>
    <property type="match status" value="1"/>
</dbReference>
<sequence length="159" mass="18044">MKFREAARVVLLNARNEVFLLQSKDLDDPASRFWQPCGGGAELGESPRQTAARELAEEAGVECEPVELLGPLATRHAVLDFARKRHEQDEVFFGIRIDEELDLSDAVWTEMEKRVIVDARWWSREELLATEETVYPSRLPELMDLVAQGRTPAQPLEIG</sequence>
<reference evidence="5 6" key="1">
    <citation type="submission" date="2020-01" db="EMBL/GenBank/DDBJ databases">
        <authorList>
            <person name="Deng T."/>
        </authorList>
    </citation>
    <scope>NUCLEOTIDE SEQUENCE [LARGE SCALE GENOMIC DNA]</scope>
    <source>
        <strain evidence="5 6">5221</strain>
    </source>
</reference>
<name>A0A6N9H8A8_9MICO</name>
<dbReference type="InterPro" id="IPR000086">
    <property type="entry name" value="NUDIX_hydrolase_dom"/>
</dbReference>
<dbReference type="Pfam" id="PF00293">
    <property type="entry name" value="NUDIX"/>
    <property type="match status" value="1"/>
</dbReference>
<dbReference type="RefSeq" id="WP_160953534.1">
    <property type="nucleotide sequence ID" value="NZ_WWEQ01000036.1"/>
</dbReference>
<evidence type="ECO:0000256" key="3">
    <source>
        <dbReference type="ARBA" id="ARBA00022842"/>
    </source>
</evidence>
<keyword evidence="3" id="KW-0460">Magnesium</keyword>
<gene>
    <name evidence="5" type="ORF">GSY69_09065</name>
</gene>
<dbReference type="EMBL" id="WWEQ01000036">
    <property type="protein sequence ID" value="MYM20111.1"/>
    <property type="molecule type" value="Genomic_DNA"/>
</dbReference>
<evidence type="ECO:0000313" key="6">
    <source>
        <dbReference type="Proteomes" id="UP000469215"/>
    </source>
</evidence>
<dbReference type="AlphaFoldDB" id="A0A6N9H8A8"/>
<dbReference type="InterPro" id="IPR015797">
    <property type="entry name" value="NUDIX_hydrolase-like_dom_sf"/>
</dbReference>
<dbReference type="Proteomes" id="UP000469215">
    <property type="component" value="Unassembled WGS sequence"/>
</dbReference>
<accession>A0A6N9H8A8</accession>
<dbReference type="PANTHER" id="PTHR43046:SF12">
    <property type="entry name" value="GDP-MANNOSE MANNOSYL HYDROLASE"/>
    <property type="match status" value="1"/>
</dbReference>
<keyword evidence="6" id="KW-1185">Reference proteome</keyword>
<comment type="cofactor">
    <cofactor evidence="1">
        <name>Mg(2+)</name>
        <dbReference type="ChEBI" id="CHEBI:18420"/>
    </cofactor>
</comment>
<feature type="domain" description="Nudix hydrolase" evidence="4">
    <location>
        <begin position="2"/>
        <end position="146"/>
    </location>
</feature>
<comment type="caution">
    <text evidence="5">The sequence shown here is derived from an EMBL/GenBank/DDBJ whole genome shotgun (WGS) entry which is preliminary data.</text>
</comment>
<organism evidence="5 6">
    <name type="scientific">Brevibacterium rongguiense</name>
    <dbReference type="NCBI Taxonomy" id="2695267"/>
    <lineage>
        <taxon>Bacteria</taxon>
        <taxon>Bacillati</taxon>
        <taxon>Actinomycetota</taxon>
        <taxon>Actinomycetes</taxon>
        <taxon>Micrococcales</taxon>
        <taxon>Brevibacteriaceae</taxon>
        <taxon>Brevibacterium</taxon>
    </lineage>
</organism>